<feature type="region of interest" description="Disordered" evidence="1">
    <location>
        <begin position="90"/>
        <end position="133"/>
    </location>
</feature>
<evidence type="ECO:0000256" key="1">
    <source>
        <dbReference type="SAM" id="MobiDB-lite"/>
    </source>
</evidence>
<feature type="compositionally biased region" description="Low complexity" evidence="1">
    <location>
        <begin position="22"/>
        <end position="33"/>
    </location>
</feature>
<feature type="compositionally biased region" description="Low complexity" evidence="1">
    <location>
        <begin position="90"/>
        <end position="104"/>
    </location>
</feature>
<name>A5AT63_VITVI</name>
<dbReference type="EMBL" id="AM434607">
    <property type="protein sequence ID" value="CAN80439.1"/>
    <property type="molecule type" value="Genomic_DNA"/>
</dbReference>
<feature type="region of interest" description="Disordered" evidence="1">
    <location>
        <begin position="1"/>
        <end position="36"/>
    </location>
</feature>
<protein>
    <submittedName>
        <fullName evidence="2">Uncharacterized protein</fullName>
    </submittedName>
</protein>
<accession>A5AT63</accession>
<feature type="compositionally biased region" description="Basic and acidic residues" evidence="1">
    <location>
        <begin position="1"/>
        <end position="12"/>
    </location>
</feature>
<gene>
    <name evidence="2" type="ORF">VITISV_013868</name>
</gene>
<proteinExistence type="predicted"/>
<sequence length="133" mass="14746">MPRVPDQLDRRSVPSFVHAYGSSSSTSGSPMRSSSREAPAYAAPIYSWFRIQIWQRRSRSRGYGLTMNSSSTNLSYCGFPSVPRASIRCSSRSSSRSSCSFTSSLYDDDLEPTEKAAEQAVRYPVTEPADRPS</sequence>
<dbReference type="AlphaFoldDB" id="A5AT63"/>
<organism evidence="2">
    <name type="scientific">Vitis vinifera</name>
    <name type="common">Grape</name>
    <dbReference type="NCBI Taxonomy" id="29760"/>
    <lineage>
        <taxon>Eukaryota</taxon>
        <taxon>Viridiplantae</taxon>
        <taxon>Streptophyta</taxon>
        <taxon>Embryophyta</taxon>
        <taxon>Tracheophyta</taxon>
        <taxon>Spermatophyta</taxon>
        <taxon>Magnoliopsida</taxon>
        <taxon>eudicotyledons</taxon>
        <taxon>Gunneridae</taxon>
        <taxon>Pentapetalae</taxon>
        <taxon>rosids</taxon>
        <taxon>Vitales</taxon>
        <taxon>Vitaceae</taxon>
        <taxon>Viteae</taxon>
        <taxon>Vitis</taxon>
    </lineage>
</organism>
<evidence type="ECO:0000313" key="2">
    <source>
        <dbReference type="EMBL" id="CAN80439.1"/>
    </source>
</evidence>
<reference evidence="2" key="1">
    <citation type="journal article" date="2007" name="PLoS ONE">
        <title>The first genome sequence of an elite grapevine cultivar (Pinot noir Vitis vinifera L.): coping with a highly heterozygous genome.</title>
        <authorList>
            <person name="Velasco R."/>
            <person name="Zharkikh A."/>
            <person name="Troggio M."/>
            <person name="Cartwright D.A."/>
            <person name="Cestaro A."/>
            <person name="Pruss D."/>
            <person name="Pindo M."/>
            <person name="FitzGerald L.M."/>
            <person name="Vezzulli S."/>
            <person name="Reid J."/>
            <person name="Malacarne G."/>
            <person name="Iliev D."/>
            <person name="Coppola G."/>
            <person name="Wardell B."/>
            <person name="Micheletti D."/>
            <person name="Macalma T."/>
            <person name="Facci M."/>
            <person name="Mitchell J.T."/>
            <person name="Perazzolli M."/>
            <person name="Eldredge G."/>
            <person name="Gatto P."/>
            <person name="Oyzerski R."/>
            <person name="Moretto M."/>
            <person name="Gutin N."/>
            <person name="Stefanini M."/>
            <person name="Chen Y."/>
            <person name="Segala C."/>
            <person name="Davenport C."/>
            <person name="Dematte L."/>
            <person name="Mraz A."/>
            <person name="Battilana J."/>
            <person name="Stormo K."/>
            <person name="Costa F."/>
            <person name="Tao Q."/>
            <person name="Si-Ammour A."/>
            <person name="Harkins T."/>
            <person name="Lackey A."/>
            <person name="Perbost C."/>
            <person name="Taillon B."/>
            <person name="Stella A."/>
            <person name="Solovyev V."/>
            <person name="Fawcett J.A."/>
            <person name="Sterck L."/>
            <person name="Vandepoele K."/>
            <person name="Grando S.M."/>
            <person name="Toppo S."/>
            <person name="Moser C."/>
            <person name="Lanchbury J."/>
            <person name="Bogden R."/>
            <person name="Skolnick M."/>
            <person name="Sgaramella V."/>
            <person name="Bhatnagar S.K."/>
            <person name="Fontana P."/>
            <person name="Gutin A."/>
            <person name="Van de Peer Y."/>
            <person name="Salamini F."/>
            <person name="Viola R."/>
        </authorList>
    </citation>
    <scope>NUCLEOTIDE SEQUENCE</scope>
</reference>